<evidence type="ECO:0000313" key="2">
    <source>
        <dbReference type="Proteomes" id="UP000663868"/>
    </source>
</evidence>
<organism evidence="1 2">
    <name type="scientific">Adineta steineri</name>
    <dbReference type="NCBI Taxonomy" id="433720"/>
    <lineage>
        <taxon>Eukaryota</taxon>
        <taxon>Metazoa</taxon>
        <taxon>Spiralia</taxon>
        <taxon>Gnathifera</taxon>
        <taxon>Rotifera</taxon>
        <taxon>Eurotatoria</taxon>
        <taxon>Bdelloidea</taxon>
        <taxon>Adinetida</taxon>
        <taxon>Adinetidae</taxon>
        <taxon>Adineta</taxon>
    </lineage>
</organism>
<name>A0A820QSX9_9BILA</name>
<gene>
    <name evidence="1" type="ORF">KXQ929_LOCUS52418</name>
</gene>
<accession>A0A820QSX9</accession>
<feature type="non-terminal residue" evidence="1">
    <location>
        <position position="1"/>
    </location>
</feature>
<reference evidence="1" key="1">
    <citation type="submission" date="2021-02" db="EMBL/GenBank/DDBJ databases">
        <authorList>
            <person name="Nowell W R."/>
        </authorList>
    </citation>
    <scope>NUCLEOTIDE SEQUENCE</scope>
</reference>
<evidence type="ECO:0000313" key="1">
    <source>
        <dbReference type="EMBL" id="CAF4424773.1"/>
    </source>
</evidence>
<dbReference type="AlphaFoldDB" id="A0A820QSX9"/>
<dbReference type="EMBL" id="CAJOBB010027700">
    <property type="protein sequence ID" value="CAF4424773.1"/>
    <property type="molecule type" value="Genomic_DNA"/>
</dbReference>
<sequence>VDQYSTQKENPLVLMAQACNNIGKVEDARRFKDFFPSCGEIDFRCLDINDDDDDGGDVCFIGIENSFPILLHA</sequence>
<protein>
    <submittedName>
        <fullName evidence="1">Uncharacterized protein</fullName>
    </submittedName>
</protein>
<proteinExistence type="predicted"/>
<dbReference type="Proteomes" id="UP000663868">
    <property type="component" value="Unassembled WGS sequence"/>
</dbReference>
<comment type="caution">
    <text evidence="1">The sequence shown here is derived from an EMBL/GenBank/DDBJ whole genome shotgun (WGS) entry which is preliminary data.</text>
</comment>